<dbReference type="PANTHER" id="PTHR40129:SF2">
    <property type="entry name" value="KETOPANTOATE REDUCTASE N-TERMINAL DOMAIN-CONTAINING PROTEIN"/>
    <property type="match status" value="1"/>
</dbReference>
<protein>
    <submittedName>
        <fullName evidence="2">Uncharacterized protein</fullName>
    </submittedName>
</protein>
<comment type="caution">
    <text evidence="2">The sequence shown here is derived from an EMBL/GenBank/DDBJ whole genome shotgun (WGS) entry which is preliminary data.</text>
</comment>
<keyword evidence="3" id="KW-1185">Reference proteome</keyword>
<dbReference type="AlphaFoldDB" id="A0A2P7Z4E0"/>
<organism evidence="2 3">
    <name type="scientific">Elsinoe australis</name>
    <dbReference type="NCBI Taxonomy" id="40998"/>
    <lineage>
        <taxon>Eukaryota</taxon>
        <taxon>Fungi</taxon>
        <taxon>Dikarya</taxon>
        <taxon>Ascomycota</taxon>
        <taxon>Pezizomycotina</taxon>
        <taxon>Dothideomycetes</taxon>
        <taxon>Dothideomycetidae</taxon>
        <taxon>Myriangiales</taxon>
        <taxon>Elsinoaceae</taxon>
        <taxon>Elsinoe</taxon>
    </lineage>
</organism>
<reference evidence="2 3" key="1">
    <citation type="submission" date="2017-05" db="EMBL/GenBank/DDBJ databases">
        <title>Draft genome sequence of Elsinoe australis.</title>
        <authorList>
            <person name="Cheng Q."/>
        </authorList>
    </citation>
    <scope>NUCLEOTIDE SEQUENCE [LARGE SCALE GENOMIC DNA]</scope>
    <source>
        <strain evidence="2 3">NL1</strain>
    </source>
</reference>
<dbReference type="PANTHER" id="PTHR40129">
    <property type="entry name" value="KETOPANTOATE REDUCTASE N-TERMINAL DOMAIN-CONTAINING PROTEIN"/>
    <property type="match status" value="1"/>
</dbReference>
<feature type="region of interest" description="Disordered" evidence="1">
    <location>
        <begin position="120"/>
        <end position="141"/>
    </location>
</feature>
<evidence type="ECO:0000256" key="1">
    <source>
        <dbReference type="SAM" id="MobiDB-lite"/>
    </source>
</evidence>
<accession>A0A2P7Z4E0</accession>
<dbReference type="STRING" id="40998.A0A2P7Z4E0"/>
<dbReference type="OrthoDB" id="674948at2759"/>
<evidence type="ECO:0000313" key="2">
    <source>
        <dbReference type="EMBL" id="PSK43069.1"/>
    </source>
</evidence>
<dbReference type="EMBL" id="NHZQ01000331">
    <property type="protein sequence ID" value="PSK43069.1"/>
    <property type="molecule type" value="Genomic_DNA"/>
</dbReference>
<name>A0A2P7Z4E0_9PEZI</name>
<proteinExistence type="predicted"/>
<dbReference type="Proteomes" id="UP000243723">
    <property type="component" value="Unassembled WGS sequence"/>
</dbReference>
<dbReference type="Gene3D" id="3.40.50.720">
    <property type="entry name" value="NAD(P)-binding Rossmann-like Domain"/>
    <property type="match status" value="1"/>
</dbReference>
<evidence type="ECO:0000313" key="3">
    <source>
        <dbReference type="Proteomes" id="UP000243723"/>
    </source>
</evidence>
<sequence>MQEIDLLILGAGWTSTFLLPLLSNSNLTFALTTTTGRSIDSHPSLKFKYDPSASDQSYFSTLPSARYILITFPVKGTTDALKLVDSYLDTHPRAQDSVRWIVLGSTGIWQIGGRYATQQQREEQHKLQGGDEGEKSPWVDRYTPYDRENDRAIAEEGYMSRGALVLNLSGLWDGEKRDPKHWVERVATTKEAVKGKGALHMVHGVDVGRAIFAVVQAWEEDRDKDECKRCLGQRWMLTDGFVYDWWALFAGWADVGSEDGEPSKQSKWVYELMNETGVKALPRSMEQLGRAYDAREFWKTFGLSPLKARI</sequence>
<gene>
    <name evidence="2" type="ORF">B9Z65_7023</name>
</gene>